<dbReference type="InterPro" id="IPR041575">
    <property type="entry name" value="Rubredoxin_C"/>
</dbReference>
<dbReference type="PRINTS" id="PR00368">
    <property type="entry name" value="FADPNR"/>
</dbReference>
<keyword evidence="6 20" id="KW-0004">4Fe-4S</keyword>
<evidence type="ECO:0000256" key="9">
    <source>
        <dbReference type="ARBA" id="ARBA00022714"/>
    </source>
</evidence>
<dbReference type="Gene3D" id="3.30.390.30">
    <property type="match status" value="1"/>
</dbReference>
<dbReference type="PIRSF" id="PIRSF037149">
    <property type="entry name" value="NirB"/>
    <property type="match status" value="1"/>
</dbReference>
<protein>
    <recommendedName>
        <fullName evidence="5">assimilatory sulfite reductase (ferredoxin)</fullName>
        <ecNumber evidence="5">1.8.7.1</ecNumber>
    </recommendedName>
</protein>
<evidence type="ECO:0000256" key="15">
    <source>
        <dbReference type="ARBA" id="ARBA00023014"/>
    </source>
</evidence>
<evidence type="ECO:0000256" key="7">
    <source>
        <dbReference type="ARBA" id="ARBA00022617"/>
    </source>
</evidence>
<dbReference type="InterPro" id="IPR017121">
    <property type="entry name" value="Nitrite_Rdtase_lsu"/>
</dbReference>
<evidence type="ECO:0000256" key="2">
    <source>
        <dbReference type="ARBA" id="ARBA00003247"/>
    </source>
</evidence>
<dbReference type="InterPro" id="IPR006067">
    <property type="entry name" value="NO2/SO3_Rdtase_4Fe4S_dom"/>
</dbReference>
<evidence type="ECO:0000259" key="22">
    <source>
        <dbReference type="Pfam" id="PF03460"/>
    </source>
</evidence>
<dbReference type="PATRIC" id="fig|1097667.3.peg.4209"/>
<dbReference type="RefSeq" id="WP_007579072.1">
    <property type="nucleotide sequence ID" value="NZ_AGUD01000310.1"/>
</dbReference>
<name>H0EBL5_9ACTN</name>
<dbReference type="Gene3D" id="3.50.50.60">
    <property type="entry name" value="FAD/NAD(P)-binding domain"/>
    <property type="match status" value="2"/>
</dbReference>
<evidence type="ECO:0000256" key="18">
    <source>
        <dbReference type="ARBA" id="ARBA00049518"/>
    </source>
</evidence>
<dbReference type="UniPathway" id="UPA00653"/>
<comment type="similarity">
    <text evidence="4">Belongs to the nitrite and sulfite reductase 4Fe-4S domain family.</text>
</comment>
<feature type="domain" description="BFD-like [2Fe-2S]-binding" evidence="23">
    <location>
        <begin position="450"/>
        <end position="497"/>
    </location>
</feature>
<dbReference type="Gene3D" id="3.90.480.20">
    <property type="match status" value="1"/>
</dbReference>
<reference evidence="26 27" key="1">
    <citation type="journal article" date="2013" name="Biodegradation">
        <title>Quantitative proteomic analysis of ibuprofen-degrading Patulibacter sp. strain I11.</title>
        <authorList>
            <person name="Almeida B."/>
            <person name="Kjeldal H."/>
            <person name="Lolas I."/>
            <person name="Knudsen A.D."/>
            <person name="Carvalho G."/>
            <person name="Nielsen K.L."/>
            <person name="Barreto Crespo M.T."/>
            <person name="Stensballe A."/>
            <person name="Nielsen J.L."/>
        </authorList>
    </citation>
    <scope>NUCLEOTIDE SEQUENCE [LARGE SCALE GENOMIC DNA]</scope>
    <source>
        <strain evidence="26 27">I11</strain>
    </source>
</reference>
<evidence type="ECO:0000259" key="23">
    <source>
        <dbReference type="Pfam" id="PF04324"/>
    </source>
</evidence>
<proteinExistence type="inferred from homology"/>
<keyword evidence="11" id="KW-0883">Thioether bond</keyword>
<dbReference type="EMBL" id="AGUD01000310">
    <property type="protein sequence ID" value="EHN08937.1"/>
    <property type="molecule type" value="Genomic_DNA"/>
</dbReference>
<dbReference type="InterPro" id="IPR005117">
    <property type="entry name" value="NiRdtase/SiRdtase_haem-b_fer"/>
</dbReference>
<keyword evidence="27" id="KW-1185">Reference proteome</keyword>
<comment type="pathway">
    <text evidence="3">Nitrogen metabolism; nitrate reduction (assimilation).</text>
</comment>
<evidence type="ECO:0000256" key="13">
    <source>
        <dbReference type="ARBA" id="ARBA00023002"/>
    </source>
</evidence>
<keyword evidence="16 19" id="KW-0534">Nitrate assimilation</keyword>
<accession>H0EBL5</accession>
<feature type="binding site" evidence="20">
    <location>
        <position position="703"/>
    </location>
    <ligand>
        <name>[4Fe-4S] cluster</name>
        <dbReference type="ChEBI" id="CHEBI:49883"/>
    </ligand>
</feature>
<evidence type="ECO:0000256" key="8">
    <source>
        <dbReference type="ARBA" id="ARBA00022630"/>
    </source>
</evidence>
<evidence type="ECO:0000256" key="5">
    <source>
        <dbReference type="ARBA" id="ARBA00012353"/>
    </source>
</evidence>
<dbReference type="GO" id="GO:0050311">
    <property type="term" value="F:sulfite reductase (ferredoxin) activity"/>
    <property type="evidence" value="ECO:0007669"/>
    <property type="project" value="UniProtKB-EC"/>
</dbReference>
<dbReference type="GO" id="GO:0051537">
    <property type="term" value="F:2 iron, 2 sulfur cluster binding"/>
    <property type="evidence" value="ECO:0007669"/>
    <property type="project" value="UniProtKB-KW"/>
</dbReference>
<feature type="domain" description="Nitrite/Sulfite reductase ferredoxin-like" evidence="22">
    <location>
        <begin position="583"/>
        <end position="646"/>
    </location>
</feature>
<dbReference type="SUPFAM" id="SSF51905">
    <property type="entry name" value="FAD/NAD(P)-binding domain"/>
    <property type="match status" value="2"/>
</dbReference>
<dbReference type="InterPro" id="IPR052034">
    <property type="entry name" value="NasD-like"/>
</dbReference>
<keyword evidence="15 20" id="KW-0411">Iron-sulfur</keyword>
<feature type="binding site" evidence="20">
    <location>
        <position position="669"/>
    </location>
    <ligand>
        <name>[4Fe-4S] cluster</name>
        <dbReference type="ChEBI" id="CHEBI:49883"/>
    </ligand>
</feature>
<dbReference type="SUPFAM" id="SSF55124">
    <property type="entry name" value="Nitrite/Sulfite reductase N-terminal domain-like"/>
    <property type="match status" value="1"/>
</dbReference>
<evidence type="ECO:0000256" key="10">
    <source>
        <dbReference type="ARBA" id="ARBA00022723"/>
    </source>
</evidence>
<dbReference type="InterPro" id="IPR016156">
    <property type="entry name" value="FAD/NAD-linked_Rdtase_dimer_sf"/>
</dbReference>
<keyword evidence="8 19" id="KW-0285">Flavoprotein</keyword>
<gene>
    <name evidence="26" type="ORF">PAI11_42470</name>
</gene>
<dbReference type="PANTHER" id="PTHR43809">
    <property type="entry name" value="NITRITE REDUCTASE (NADH) LARGE SUBUNIT"/>
    <property type="match status" value="1"/>
</dbReference>
<dbReference type="GO" id="GO:0042128">
    <property type="term" value="P:nitrate assimilation"/>
    <property type="evidence" value="ECO:0007669"/>
    <property type="project" value="UniProtKB-UniRule"/>
</dbReference>
<feature type="domain" description="Nitrite/sulphite reductase 4Fe-4S" evidence="21">
    <location>
        <begin position="654"/>
        <end position="794"/>
    </location>
</feature>
<keyword evidence="10 20" id="KW-0479">Metal-binding</keyword>
<dbReference type="EC" id="1.8.7.1" evidence="5"/>
<dbReference type="PROSITE" id="PS00365">
    <property type="entry name" value="NIR_SIR"/>
    <property type="match status" value="1"/>
</dbReference>
<evidence type="ECO:0000256" key="3">
    <source>
        <dbReference type="ARBA" id="ARBA00005096"/>
    </source>
</evidence>
<dbReference type="GO" id="GO:0050660">
    <property type="term" value="F:flavin adenine dinucleotide binding"/>
    <property type="evidence" value="ECO:0007669"/>
    <property type="project" value="UniProtKB-UniRule"/>
</dbReference>
<dbReference type="PANTHER" id="PTHR43809:SF1">
    <property type="entry name" value="NITRITE REDUCTASE (NADH) LARGE SUBUNIT"/>
    <property type="match status" value="1"/>
</dbReference>
<dbReference type="Gene3D" id="1.10.10.1100">
    <property type="entry name" value="BFD-like [2Fe-2S]-binding domain"/>
    <property type="match status" value="2"/>
</dbReference>
<evidence type="ECO:0000256" key="4">
    <source>
        <dbReference type="ARBA" id="ARBA00010429"/>
    </source>
</evidence>
<comment type="cofactor">
    <cofactor evidence="17">
        <name>[2Fe-2S] cluster</name>
        <dbReference type="ChEBI" id="CHEBI:190135"/>
    </cofactor>
</comment>
<dbReference type="AlphaFoldDB" id="H0EBL5"/>
<comment type="cofactor">
    <cofactor evidence="1 19">
        <name>FAD</name>
        <dbReference type="ChEBI" id="CHEBI:57692"/>
    </cofactor>
</comment>
<evidence type="ECO:0000256" key="11">
    <source>
        <dbReference type="ARBA" id="ARBA00022784"/>
    </source>
</evidence>
<keyword evidence="12 19" id="KW-0274">FAD</keyword>
<dbReference type="Gene3D" id="3.30.413.10">
    <property type="entry name" value="Sulfite Reductase Hemoprotein, domain 1"/>
    <property type="match status" value="1"/>
</dbReference>
<dbReference type="Proteomes" id="UP000005143">
    <property type="component" value="Unassembled WGS sequence"/>
</dbReference>
<evidence type="ECO:0000256" key="17">
    <source>
        <dbReference type="ARBA" id="ARBA00034078"/>
    </source>
</evidence>
<dbReference type="InterPro" id="IPR006066">
    <property type="entry name" value="NO2/SO3_Rdtase_FeS/sirohaem_BS"/>
</dbReference>
<dbReference type="InterPro" id="IPR036136">
    <property type="entry name" value="Nit/Sulf_reduc_fer-like_dom_sf"/>
</dbReference>
<dbReference type="Pfam" id="PF01077">
    <property type="entry name" value="NIR_SIR"/>
    <property type="match status" value="1"/>
</dbReference>
<dbReference type="PRINTS" id="PR00397">
    <property type="entry name" value="SIROHAEM"/>
</dbReference>
<comment type="cofactor">
    <cofactor evidence="20">
        <name>siroheme</name>
        <dbReference type="ChEBI" id="CHEBI:60052"/>
    </cofactor>
    <text evidence="20">Binds 1 siroheme per subunit.</text>
</comment>
<dbReference type="Pfam" id="PF03460">
    <property type="entry name" value="NIR_SIR_ferr"/>
    <property type="match status" value="1"/>
</dbReference>
<dbReference type="InterPro" id="IPR023753">
    <property type="entry name" value="FAD/NAD-binding_dom"/>
</dbReference>
<keyword evidence="13 26" id="KW-0560">Oxidoreductase</keyword>
<evidence type="ECO:0000313" key="26">
    <source>
        <dbReference type="EMBL" id="EHN08937.1"/>
    </source>
</evidence>
<keyword evidence="7 20" id="KW-0349">Heme</keyword>
<evidence type="ECO:0000256" key="16">
    <source>
        <dbReference type="ARBA" id="ARBA00023063"/>
    </source>
</evidence>
<keyword evidence="14 20" id="KW-0408">Iron</keyword>
<dbReference type="Pfam" id="PF18267">
    <property type="entry name" value="Rubredoxin_C"/>
    <property type="match status" value="1"/>
</dbReference>
<dbReference type="GO" id="GO:0051539">
    <property type="term" value="F:4 iron, 4 sulfur cluster binding"/>
    <property type="evidence" value="ECO:0007669"/>
    <property type="project" value="UniProtKB-KW"/>
</dbReference>
<dbReference type="InterPro" id="IPR041854">
    <property type="entry name" value="BFD-like_2Fe2S-bd_dom_sf"/>
</dbReference>
<evidence type="ECO:0000259" key="24">
    <source>
        <dbReference type="Pfam" id="PF07992"/>
    </source>
</evidence>
<feature type="binding site" evidence="20">
    <location>
        <position position="707"/>
    </location>
    <ligand>
        <name>[4Fe-4S] cluster</name>
        <dbReference type="ChEBI" id="CHEBI:49883"/>
    </ligand>
</feature>
<evidence type="ECO:0000256" key="6">
    <source>
        <dbReference type="ARBA" id="ARBA00022485"/>
    </source>
</evidence>
<feature type="binding site" description="axial binding residue" evidence="20">
    <location>
        <position position="707"/>
    </location>
    <ligand>
        <name>siroheme</name>
        <dbReference type="ChEBI" id="CHEBI:60052"/>
    </ligand>
    <ligandPart>
        <name>Fe</name>
        <dbReference type="ChEBI" id="CHEBI:18248"/>
    </ligandPart>
</feature>
<evidence type="ECO:0000259" key="25">
    <source>
        <dbReference type="Pfam" id="PF18267"/>
    </source>
</evidence>
<dbReference type="InterPro" id="IPR045854">
    <property type="entry name" value="NO2/SO3_Rdtase_4Fe4S_sf"/>
</dbReference>
<dbReference type="PRINTS" id="PR00411">
    <property type="entry name" value="PNDRDTASEI"/>
</dbReference>
<sequence length="878" mass="93134">MTTSTDILVIGGGIAGQAVCEALRERDPELTVTMVCEEPRLPFDRVSLSHLLVDGKDPEALQLRPETWYADQRVATIVGDPIAELDPDAGTARLASGAEVRFGRAVLCTGSEPLMPPLPGIDLPGVIPFRGPEDCQTIRREAARGTEVAVIGGGLLGLEAAYGVASQGASVTVVHLMDRLMERQLDDPAAELLEPALRELGVTVLLERQTRLILGPDRARGLRFADGEQLACGLVVVAIGIRSRTDLARSAGLACERGIVVDDTMTTSHPRVLAVGECAQHRGMVYGIVAPIHEQAQVAAETLVVLDAAGPDMVVEHGELLRDDGDAATSATAVATAGRTLYEGSILSAKLKVMGVDLVSIGDADTSGAPVTADGGHATSAAVHDRESGIYRKLVVRDGTLVGAILMGDTRGHELLLDGVKNAREVADPLELLAEASQASPADLPDSAQICNCNGVCKGEIVRAIVDNDLGSTQEVVSTTRAGAGCGSCKPTVTELLRVVRGGQVEEATYLCPCRKQTREDLAAVAREQGCESVSELSAACGAGRDCGACKPGLAYLISEVNSNQHREERHARFINDRVHGNIQKDGTFSVVPRMRGGVTTPAELRRIADVAEKFEVPCVKVTGGQRIDLLGIKKEDLPAVWEALDMPSGYAYAKSVRTVKTCVGQEFCRFGLGESMKAGIELEELIEGLYTPHKVKLAVSGCPRNCAESLIKDIGIVAIEGGWECYVGGGGAGTIKKGELLAKVETKDDVLRLAVIFLQYYRENGEYLERTMPFVERVGLETIQAAVLDEESGEPAALLERFRIAKAACDPDPWKERRAPLHPKQFAELDSEAAPIGPPEGGEVEAERAAATATALRHPALAVTHVSGRSAEESPDA</sequence>
<dbReference type="Pfam" id="PF07992">
    <property type="entry name" value="Pyr_redox_2"/>
    <property type="match status" value="1"/>
</dbReference>
<keyword evidence="9" id="KW-0001">2Fe-2S</keyword>
<feature type="domain" description="NADH-rubredoxin oxidoreductase C-terminal" evidence="25">
    <location>
        <begin position="349"/>
        <end position="416"/>
    </location>
</feature>
<dbReference type="CDD" id="cd19942">
    <property type="entry name" value="Fer2_BFD-like"/>
    <property type="match status" value="1"/>
</dbReference>
<comment type="cofactor">
    <cofactor evidence="20">
        <name>[4Fe-4S] cluster</name>
        <dbReference type="ChEBI" id="CHEBI:49883"/>
    </cofactor>
    <text evidence="20">Binds 1 [4Fe-4S] cluster per subunit.</text>
</comment>
<feature type="domain" description="FAD/NAD(P)-binding" evidence="24">
    <location>
        <begin position="6"/>
        <end position="299"/>
    </location>
</feature>
<dbReference type="SUPFAM" id="SSF56014">
    <property type="entry name" value="Nitrite and sulphite reductase 4Fe-4S domain-like"/>
    <property type="match status" value="1"/>
</dbReference>
<comment type="caution">
    <text evidence="26">The sequence shown here is derived from an EMBL/GenBank/DDBJ whole genome shotgun (WGS) entry which is preliminary data.</text>
</comment>
<evidence type="ECO:0000256" key="1">
    <source>
        <dbReference type="ARBA" id="ARBA00001974"/>
    </source>
</evidence>
<dbReference type="OrthoDB" id="9768666at2"/>
<evidence type="ECO:0000256" key="19">
    <source>
        <dbReference type="PIRNR" id="PIRNR037149"/>
    </source>
</evidence>
<dbReference type="GO" id="GO:0046872">
    <property type="term" value="F:metal ion binding"/>
    <property type="evidence" value="ECO:0007669"/>
    <property type="project" value="UniProtKB-KW"/>
</dbReference>
<dbReference type="GO" id="GO:0020037">
    <property type="term" value="F:heme binding"/>
    <property type="evidence" value="ECO:0007669"/>
    <property type="project" value="InterPro"/>
</dbReference>
<organism evidence="26 27">
    <name type="scientific">Patulibacter medicamentivorans</name>
    <dbReference type="NCBI Taxonomy" id="1097667"/>
    <lineage>
        <taxon>Bacteria</taxon>
        <taxon>Bacillati</taxon>
        <taxon>Actinomycetota</taxon>
        <taxon>Thermoleophilia</taxon>
        <taxon>Solirubrobacterales</taxon>
        <taxon>Patulibacteraceae</taxon>
        <taxon>Patulibacter</taxon>
    </lineage>
</organism>
<dbReference type="InterPro" id="IPR036188">
    <property type="entry name" value="FAD/NAD-bd_sf"/>
</dbReference>
<evidence type="ECO:0000256" key="14">
    <source>
        <dbReference type="ARBA" id="ARBA00023004"/>
    </source>
</evidence>
<evidence type="ECO:0000259" key="21">
    <source>
        <dbReference type="Pfam" id="PF01077"/>
    </source>
</evidence>
<dbReference type="CDD" id="cd19943">
    <property type="entry name" value="NirB_Fer2_BFD-like_1"/>
    <property type="match status" value="1"/>
</dbReference>
<feature type="domain" description="BFD-like [2Fe-2S]-binding" evidence="23">
    <location>
        <begin position="510"/>
        <end position="560"/>
    </location>
</feature>
<comment type="function">
    <text evidence="2">Catalyzes the reduction of sulfite to sulfide, a step in the biosynthesis of sulfur-containing amino acids and cofactors.</text>
</comment>
<feature type="binding site" evidence="20">
    <location>
        <position position="663"/>
    </location>
    <ligand>
        <name>[4Fe-4S] cluster</name>
        <dbReference type="ChEBI" id="CHEBI:49883"/>
    </ligand>
</feature>
<dbReference type="GO" id="GO:0050661">
    <property type="term" value="F:NADP binding"/>
    <property type="evidence" value="ECO:0007669"/>
    <property type="project" value="UniProtKB-UniRule"/>
</dbReference>
<evidence type="ECO:0000256" key="12">
    <source>
        <dbReference type="ARBA" id="ARBA00022827"/>
    </source>
</evidence>
<dbReference type="InterPro" id="IPR007419">
    <property type="entry name" value="BFD-like_2Fe2S-bd_dom"/>
</dbReference>
<evidence type="ECO:0000313" key="27">
    <source>
        <dbReference type="Proteomes" id="UP000005143"/>
    </source>
</evidence>
<dbReference type="Pfam" id="PF04324">
    <property type="entry name" value="Fer2_BFD"/>
    <property type="match status" value="2"/>
</dbReference>
<comment type="catalytic activity">
    <reaction evidence="18">
        <text>hydrogen sulfide + 6 oxidized [2Fe-2S]-[ferredoxin] + 3 H2O = sulfite + 6 reduced [2Fe-2S]-[ferredoxin] + 7 H(+)</text>
        <dbReference type="Rhea" id="RHEA:23132"/>
        <dbReference type="Rhea" id="RHEA-COMP:10000"/>
        <dbReference type="Rhea" id="RHEA-COMP:10001"/>
        <dbReference type="ChEBI" id="CHEBI:15377"/>
        <dbReference type="ChEBI" id="CHEBI:15378"/>
        <dbReference type="ChEBI" id="CHEBI:17359"/>
        <dbReference type="ChEBI" id="CHEBI:29919"/>
        <dbReference type="ChEBI" id="CHEBI:33737"/>
        <dbReference type="ChEBI" id="CHEBI:33738"/>
        <dbReference type="EC" id="1.8.7.1"/>
    </reaction>
</comment>
<evidence type="ECO:0000256" key="20">
    <source>
        <dbReference type="PIRSR" id="PIRSR037149-1"/>
    </source>
</evidence>